<keyword evidence="2" id="KW-0812">Transmembrane</keyword>
<evidence type="ECO:0000313" key="4">
    <source>
        <dbReference type="EMBL" id="ABS61542.1"/>
    </source>
</evidence>
<feature type="domain" description="Solute-binding protein family 3/N-terminal" evidence="3">
    <location>
        <begin position="22"/>
        <end position="247"/>
    </location>
</feature>
<dbReference type="EMBL" id="CP000771">
    <property type="protein sequence ID" value="ABS61542.1"/>
    <property type="molecule type" value="Genomic_DNA"/>
</dbReference>
<proteinExistence type="predicted"/>
<dbReference type="HOGENOM" id="CLU_558664_0_0_0"/>
<gene>
    <name evidence="4" type="ordered locus">Fnod_1707</name>
</gene>
<dbReference type="RefSeq" id="WP_011994833.1">
    <property type="nucleotide sequence ID" value="NC_009718.1"/>
</dbReference>
<dbReference type="eggNOG" id="COG0834">
    <property type="taxonomic scope" value="Bacteria"/>
</dbReference>
<dbReference type="OrthoDB" id="42625at2"/>
<keyword evidence="1" id="KW-0732">Signal</keyword>
<dbReference type="KEGG" id="fno:Fnod_1707"/>
<keyword evidence="2" id="KW-0472">Membrane</keyword>
<evidence type="ECO:0000313" key="5">
    <source>
        <dbReference type="Proteomes" id="UP000002415"/>
    </source>
</evidence>
<feature type="domain" description="Solute-binding protein family 3/N-terminal" evidence="3">
    <location>
        <begin position="254"/>
        <end position="478"/>
    </location>
</feature>
<accession>A7HNQ9</accession>
<dbReference type="Gene3D" id="3.40.190.10">
    <property type="entry name" value="Periplasmic binding protein-like II"/>
    <property type="match status" value="4"/>
</dbReference>
<keyword evidence="2" id="KW-1133">Transmembrane helix</keyword>
<feature type="transmembrane region" description="Helical" evidence="2">
    <location>
        <begin position="7"/>
        <end position="28"/>
    </location>
</feature>
<sequence>MKVKMSILFLFLLIFGTYSIFGIVLYTYPQDAIPKYFKLGDDLSGLCNDIIKALNSELSKENIKIEYKSKNPLTISEIFNALEKNEIDIFIGAAYSEDRKDKVQYVKTPLYGLREMFILKKRSSNVIHFSSLTRIGVIGDTVTSKSLPNIFNKSQITAFKNINEALKALDENKIDALFYSSIVLGYILSQNPNKYEKLNLVDEKYYHYVVLSKKVNNYVSQKIEEAIKSFHKKGTIASLINKYKLQDYVLPGNVVEILTVDWKPYEWYDEKEKIWKGFDVDTVTKVFEKLGYKVVFRTLPWERCLDAMKNSAYDGIMSLRINDERKTYLVFPDEPLSTGYDVLFKMKNKNIDISSLENIPSNIICGYSIGYAYGDWFWNAKFKKEPVIDDVTGFELLKNGRIDLFVCNLLVGKSIAKDLGIENDVEYSKIFSEKMIYYVAFSKNFHGTYLSEIFTPELQKFKKSSDYENILKKYGLTLKDLQF</sequence>
<organism evidence="4 5">
    <name type="scientific">Fervidobacterium nodosum (strain ATCC 35602 / DSM 5306 / Rt17-B1)</name>
    <dbReference type="NCBI Taxonomy" id="381764"/>
    <lineage>
        <taxon>Bacteria</taxon>
        <taxon>Thermotogati</taxon>
        <taxon>Thermotogota</taxon>
        <taxon>Thermotogae</taxon>
        <taxon>Thermotogales</taxon>
        <taxon>Fervidobacteriaceae</taxon>
        <taxon>Fervidobacterium</taxon>
    </lineage>
</organism>
<dbReference type="SMART" id="SM00062">
    <property type="entry name" value="PBPb"/>
    <property type="match status" value="2"/>
</dbReference>
<name>A7HNQ9_FERNB</name>
<dbReference type="SUPFAM" id="SSF53850">
    <property type="entry name" value="Periplasmic binding protein-like II"/>
    <property type="match status" value="2"/>
</dbReference>
<dbReference type="InterPro" id="IPR001638">
    <property type="entry name" value="Solute-binding_3/MltF_N"/>
</dbReference>
<dbReference type="Proteomes" id="UP000002415">
    <property type="component" value="Chromosome"/>
</dbReference>
<dbReference type="Pfam" id="PF00497">
    <property type="entry name" value="SBP_bac_3"/>
    <property type="match status" value="2"/>
</dbReference>
<dbReference type="STRING" id="381764.Fnod_1707"/>
<dbReference type="AlphaFoldDB" id="A7HNQ9"/>
<evidence type="ECO:0000259" key="3">
    <source>
        <dbReference type="SMART" id="SM00062"/>
    </source>
</evidence>
<evidence type="ECO:0000256" key="1">
    <source>
        <dbReference type="ARBA" id="ARBA00022729"/>
    </source>
</evidence>
<dbReference type="PANTHER" id="PTHR35936:SF35">
    <property type="entry name" value="L-CYSTINE-BINDING PROTEIN TCYJ"/>
    <property type="match status" value="1"/>
</dbReference>
<dbReference type="PANTHER" id="PTHR35936">
    <property type="entry name" value="MEMBRANE-BOUND LYTIC MUREIN TRANSGLYCOSYLASE F"/>
    <property type="match status" value="1"/>
</dbReference>
<evidence type="ECO:0000256" key="2">
    <source>
        <dbReference type="SAM" id="Phobius"/>
    </source>
</evidence>
<reference evidence="4 5" key="1">
    <citation type="submission" date="2007-07" db="EMBL/GenBank/DDBJ databases">
        <title>Complete sequence of Fervidobacterium nodosum Rt17-B1.</title>
        <authorList>
            <consortium name="US DOE Joint Genome Institute"/>
            <person name="Copeland A."/>
            <person name="Lucas S."/>
            <person name="Lapidus A."/>
            <person name="Barry K."/>
            <person name="Glavina del Rio T."/>
            <person name="Dalin E."/>
            <person name="Tice H."/>
            <person name="Pitluck S."/>
            <person name="Saunders E."/>
            <person name="Brettin T."/>
            <person name="Bruce D."/>
            <person name="Detter J.C."/>
            <person name="Han C."/>
            <person name="Schmutz J."/>
            <person name="Larimer F."/>
            <person name="Land M."/>
            <person name="Hauser L."/>
            <person name="Kyrpides N."/>
            <person name="Mikhailova N."/>
            <person name="Nelson K."/>
            <person name="Gogarten J.P."/>
            <person name="Noll K."/>
            <person name="Richardson P."/>
        </authorList>
    </citation>
    <scope>NUCLEOTIDE SEQUENCE [LARGE SCALE GENOMIC DNA]</scope>
    <source>
        <strain evidence="5">ATCC 35602 / DSM 5306 / Rt17-B1</strain>
    </source>
</reference>
<keyword evidence="5" id="KW-1185">Reference proteome</keyword>
<reference evidence="4 5" key="2">
    <citation type="journal article" date="2009" name="Proc. Natl. Acad. Sci. U.S.A.">
        <title>On the chimeric nature, thermophilic origin, and phylogenetic placement of the Thermotogales.</title>
        <authorList>
            <person name="Zhaxybayeva O."/>
            <person name="Swithers K.S."/>
            <person name="Lapierre P."/>
            <person name="Fournier G.P."/>
            <person name="Bickhart D.M."/>
            <person name="DeBoy R.T."/>
            <person name="Nelson K.E."/>
            <person name="Nesbo C.L."/>
            <person name="Doolittle W.F."/>
            <person name="Gogarten J.P."/>
            <person name="Noll K.M."/>
        </authorList>
    </citation>
    <scope>NUCLEOTIDE SEQUENCE [LARGE SCALE GENOMIC DNA]</scope>
    <source>
        <strain evidence="5">ATCC 35602 / DSM 5306 / Rt17-B1</strain>
    </source>
</reference>
<protein>
    <submittedName>
        <fullName evidence="4">Extracellular solute-binding protein family 3</fullName>
    </submittedName>
</protein>